<dbReference type="EMBL" id="RRYP01032474">
    <property type="protein sequence ID" value="TNV70812.1"/>
    <property type="molecule type" value="Genomic_DNA"/>
</dbReference>
<proteinExistence type="predicted"/>
<feature type="compositionally biased region" description="Low complexity" evidence="1">
    <location>
        <begin position="133"/>
        <end position="159"/>
    </location>
</feature>
<feature type="compositionally biased region" description="Low complexity" evidence="1">
    <location>
        <begin position="99"/>
        <end position="125"/>
    </location>
</feature>
<evidence type="ECO:0000313" key="3">
    <source>
        <dbReference type="Proteomes" id="UP000785679"/>
    </source>
</evidence>
<accession>A0A8J8N9G6</accession>
<evidence type="ECO:0000313" key="2">
    <source>
        <dbReference type="EMBL" id="TNV70812.1"/>
    </source>
</evidence>
<gene>
    <name evidence="2" type="ORF">FGO68_gene8663</name>
</gene>
<name>A0A8J8N9G6_HALGN</name>
<comment type="caution">
    <text evidence="2">The sequence shown here is derived from an EMBL/GenBank/DDBJ whole genome shotgun (WGS) entry which is preliminary data.</text>
</comment>
<feature type="compositionally biased region" description="Polar residues" evidence="1">
    <location>
        <begin position="163"/>
        <end position="172"/>
    </location>
</feature>
<dbReference type="AlphaFoldDB" id="A0A8J8N9G6"/>
<reference evidence="2" key="1">
    <citation type="submission" date="2019-06" db="EMBL/GenBank/DDBJ databases">
        <authorList>
            <person name="Zheng W."/>
        </authorList>
    </citation>
    <scope>NUCLEOTIDE SEQUENCE</scope>
    <source>
        <strain evidence="2">QDHG01</strain>
    </source>
</reference>
<organism evidence="2 3">
    <name type="scientific">Halteria grandinella</name>
    <dbReference type="NCBI Taxonomy" id="5974"/>
    <lineage>
        <taxon>Eukaryota</taxon>
        <taxon>Sar</taxon>
        <taxon>Alveolata</taxon>
        <taxon>Ciliophora</taxon>
        <taxon>Intramacronucleata</taxon>
        <taxon>Spirotrichea</taxon>
        <taxon>Stichotrichia</taxon>
        <taxon>Sporadotrichida</taxon>
        <taxon>Halteriidae</taxon>
        <taxon>Halteria</taxon>
    </lineage>
</organism>
<dbReference type="Proteomes" id="UP000785679">
    <property type="component" value="Unassembled WGS sequence"/>
</dbReference>
<protein>
    <submittedName>
        <fullName evidence="2">Uncharacterized protein</fullName>
    </submittedName>
</protein>
<keyword evidence="3" id="KW-1185">Reference proteome</keyword>
<feature type="region of interest" description="Disordered" evidence="1">
    <location>
        <begin position="97"/>
        <end position="172"/>
    </location>
</feature>
<sequence>MQIYDAVEGIMAILQLNPLLDRTQIISKMERVARWLNARKDAFHSCNSRTSQQLREINKRPARFPSIESTVIRTPLTPTTSLATGILPRKFITKPLTVSQRPSGSSIPVSSIRSSSEIKPSTSKSPVRDSCEISSSSVSYSSRISPISTSTRSSRVTMPSVPPYSSKTIARC</sequence>
<evidence type="ECO:0000256" key="1">
    <source>
        <dbReference type="SAM" id="MobiDB-lite"/>
    </source>
</evidence>